<comment type="caution">
    <text evidence="1">The sequence shown here is derived from an EMBL/GenBank/DDBJ whole genome shotgun (WGS) entry which is preliminary data.</text>
</comment>
<evidence type="ECO:0000313" key="2">
    <source>
        <dbReference type="Proteomes" id="UP000321787"/>
    </source>
</evidence>
<evidence type="ECO:0000313" key="1">
    <source>
        <dbReference type="EMBL" id="GEK12003.1"/>
    </source>
</evidence>
<proteinExistence type="predicted"/>
<gene>
    <name evidence="1" type="ORF">AFI02nite_00390</name>
</gene>
<dbReference type="Proteomes" id="UP000321787">
    <property type="component" value="Unassembled WGS sequence"/>
</dbReference>
<accession>A0A510UBT5</accession>
<protein>
    <submittedName>
        <fullName evidence="1">Uncharacterized protein</fullName>
    </submittedName>
</protein>
<dbReference type="RefSeq" id="WP_146860430.1">
    <property type="nucleotide sequence ID" value="NZ_BJTZ01000001.1"/>
</dbReference>
<dbReference type="EMBL" id="BJTZ01000001">
    <property type="protein sequence ID" value="GEK12003.1"/>
    <property type="molecule type" value="Genomic_DNA"/>
</dbReference>
<reference evidence="1 2" key="1">
    <citation type="submission" date="2019-07" db="EMBL/GenBank/DDBJ databases">
        <title>Whole genome shotgun sequence of Aliivibrio fischeri NBRC 101058.</title>
        <authorList>
            <person name="Hosoyama A."/>
            <person name="Uohara A."/>
            <person name="Ohji S."/>
            <person name="Ichikawa N."/>
        </authorList>
    </citation>
    <scope>NUCLEOTIDE SEQUENCE [LARGE SCALE GENOMIC DNA]</scope>
    <source>
        <strain evidence="1 2">NBRC 101058</strain>
    </source>
</reference>
<dbReference type="AlphaFoldDB" id="A0A510UBT5"/>
<name>A0A510UBT5_ALIFS</name>
<sequence length="296" mass="32340">MSWQQSPLTWPSSAQAIQSSSEGVTTQVAGVINQAAGRLTSMTSDAAFSRNELSAEAEGFLHLRDELNQLLNQGTVLTVSPYQYGVGEKVELGRYLNANTAIKTLAAKLRDNADKHRPTGNLYCVAIMVNQSQLATFASVLNELTSVFCLPDWGQVARQATALTTNETDKRFQPVAIVQPRFKPTSNMNGAPVRELMKLQGAELATLESLCDDKSNVIEKLQALAVKRKAKLNQISIKINVLKNLKGSVWAMPLHGSTEAIATKLTQAELPSDHQYTVASLLLSHEPLTFFQELLC</sequence>
<organism evidence="1 2">
    <name type="scientific">Aliivibrio fischeri</name>
    <name type="common">Vibrio fischeri</name>
    <dbReference type="NCBI Taxonomy" id="668"/>
    <lineage>
        <taxon>Bacteria</taxon>
        <taxon>Pseudomonadati</taxon>
        <taxon>Pseudomonadota</taxon>
        <taxon>Gammaproteobacteria</taxon>
        <taxon>Vibrionales</taxon>
        <taxon>Vibrionaceae</taxon>
        <taxon>Aliivibrio</taxon>
    </lineage>
</organism>